<dbReference type="AlphaFoldDB" id="A0A085ASS6"/>
<dbReference type="InterPro" id="IPR000994">
    <property type="entry name" value="Pept_M24"/>
</dbReference>
<dbReference type="PANTHER" id="PTHR43763:SF6">
    <property type="entry name" value="XAA-PRO AMINOPEPTIDASE 1"/>
    <property type="match status" value="1"/>
</dbReference>
<dbReference type="eggNOG" id="COG0006">
    <property type="taxonomic scope" value="Bacteria"/>
</dbReference>
<keyword evidence="3 7" id="KW-0378">Hydrolase</keyword>
<reference evidence="8" key="1">
    <citation type="submission" date="2014-05" db="EMBL/GenBank/DDBJ databases">
        <title>ATOL: Assembling a taxonomically balanced genome-scale reconstruction of the evolutionary history of the Enterobacteriaceae.</title>
        <authorList>
            <person name="Plunkett G. III"/>
            <person name="Neeno-Eckwall E.C."/>
            <person name="Glasner J.D."/>
            <person name="Perna N.T."/>
        </authorList>
    </citation>
    <scope>NUCLEOTIDE SEQUENCE [LARGE SCALE GENOMIC DNA]</scope>
    <source>
        <strain evidence="8">ATCC 49490</strain>
    </source>
</reference>
<dbReference type="Gene3D" id="3.40.350.10">
    <property type="entry name" value="Creatinase/prolidase N-terminal domain"/>
    <property type="match status" value="2"/>
</dbReference>
<keyword evidence="2" id="KW-0479">Metal-binding</keyword>
<dbReference type="InterPro" id="IPR000587">
    <property type="entry name" value="Creatinase_N"/>
</dbReference>
<dbReference type="PANTHER" id="PTHR43763">
    <property type="entry name" value="XAA-PRO AMINOPEPTIDASE 1"/>
    <property type="match status" value="1"/>
</dbReference>
<evidence type="ECO:0000256" key="3">
    <source>
        <dbReference type="ARBA" id="ARBA00022801"/>
    </source>
</evidence>
<dbReference type="Pfam" id="PF01321">
    <property type="entry name" value="Creatinase_N"/>
    <property type="match status" value="1"/>
</dbReference>
<dbReference type="EC" id="3.-.-.-" evidence="7"/>
<sequence length="592" mass="65912">MTTTSPLNALRNVLQAQNLDGMFVPRADPFQSEYAAPHDNKLAWLTGFTGSAGHALVLRDRAIIFVDGRYQVQVRQEVDLNEWEIRHLHDDPLAEVMDTELPVGSRIAFEPLLMVNSQYESLQATHCKMVALTEDPFNTIWTDRPAAPRGMIREMPVEVSGESSADKRERIAALLAEKGVDYLAISQPDNIAWLLNVRGADIAMSPVVLSFALLSHTGELEWFVDSEKTAQLPSALLDSLNLSPMDAFIPRCQQVAIGKRVMLDSDYSPVAARFAVEKHGGEVVWQPDPITFIKAKKNPVELEGYRDSHRKDGAAWVNFLAWLAHEVPAREAAGNPLTELEAQAQQLLFRQQQDGFIEQSFGTISASASNAAMCHYHSSEATNTAITSENFYLNDSGGQYSNGTTDATRTLAFGQLGPQQRLHYTAVLKGFLSLITLQFPEGSHGHQLDAFARRPLWELGLDFDHGTGHGVGHQLMIHEGPQRIAKKINPWPLTAGNIMTIEPGYYLADQYGIRIENQVEIVDAQPGFCRFASLTLVPIDLSQVDWNLLSDQDVEWIDNYHQLVRETLSPLVNSDARPWLFEVTAPVRVQVN</sequence>
<dbReference type="EC" id="3.4.11.9" evidence="7"/>
<dbReference type="InterPro" id="IPR050422">
    <property type="entry name" value="X-Pro_aminopeptidase_P"/>
</dbReference>
<evidence type="ECO:0000259" key="5">
    <source>
        <dbReference type="Pfam" id="PF01321"/>
    </source>
</evidence>
<dbReference type="RefSeq" id="WP_038153184.1">
    <property type="nucleotide sequence ID" value="NZ_JMTB01000003.1"/>
</dbReference>
<dbReference type="Pfam" id="PF16189">
    <property type="entry name" value="Creatinase_N_2"/>
    <property type="match status" value="1"/>
</dbReference>
<evidence type="ECO:0000313" key="8">
    <source>
        <dbReference type="Proteomes" id="UP000028630"/>
    </source>
</evidence>
<dbReference type="SUPFAM" id="SSF55920">
    <property type="entry name" value="Creatinase/aminopeptidase"/>
    <property type="match status" value="1"/>
</dbReference>
<feature type="domain" description="Peptidase M24" evidence="4">
    <location>
        <begin position="304"/>
        <end position="521"/>
    </location>
</feature>
<dbReference type="GO" id="GO:0046872">
    <property type="term" value="F:metal ion binding"/>
    <property type="evidence" value="ECO:0007669"/>
    <property type="project" value="UniProtKB-KW"/>
</dbReference>
<dbReference type="SUPFAM" id="SSF53092">
    <property type="entry name" value="Creatinase/prolidase N-terminal domain"/>
    <property type="match status" value="2"/>
</dbReference>
<keyword evidence="7" id="KW-0031">Aminopeptidase</keyword>
<dbReference type="InterPro" id="IPR029149">
    <property type="entry name" value="Creatin/AminoP/Spt16_N"/>
</dbReference>
<dbReference type="CDD" id="cd01085">
    <property type="entry name" value="APP"/>
    <property type="match status" value="1"/>
</dbReference>
<dbReference type="OrthoDB" id="9806388at2"/>
<evidence type="ECO:0000259" key="4">
    <source>
        <dbReference type="Pfam" id="PF00557"/>
    </source>
</evidence>
<dbReference type="InterPro" id="IPR036005">
    <property type="entry name" value="Creatinase/aminopeptidase-like"/>
</dbReference>
<comment type="caution">
    <text evidence="7">The sequence shown here is derived from an EMBL/GenBank/DDBJ whole genome shotgun (WGS) entry which is preliminary data.</text>
</comment>
<name>A0A085ASS6_9ENTR</name>
<dbReference type="Pfam" id="PF00557">
    <property type="entry name" value="Peptidase_M24"/>
    <property type="match status" value="1"/>
</dbReference>
<comment type="similarity">
    <text evidence="1">Belongs to the peptidase M24B family.</text>
</comment>
<evidence type="ECO:0000256" key="1">
    <source>
        <dbReference type="ARBA" id="ARBA00008766"/>
    </source>
</evidence>
<dbReference type="InterPro" id="IPR033740">
    <property type="entry name" value="Pept_M24B"/>
</dbReference>
<accession>A0A085ASS6</accession>
<keyword evidence="8" id="KW-1185">Reference proteome</keyword>
<evidence type="ECO:0000259" key="6">
    <source>
        <dbReference type="Pfam" id="PF16188"/>
    </source>
</evidence>
<protein>
    <submittedName>
        <fullName evidence="7">Xaa-Pro aminopeptidase</fullName>
        <ecNumber evidence="7">3.-.-.-</ecNumber>
        <ecNumber evidence="7">3.4.11.9</ecNumber>
    </submittedName>
</protein>
<keyword evidence="7" id="KW-0645">Protease</keyword>
<proteinExistence type="inferred from homology"/>
<gene>
    <name evidence="7" type="ORF">GTGU_00032</name>
</gene>
<organism evidence="7 8">
    <name type="scientific">Trabulsiella guamensis ATCC 49490</name>
    <dbReference type="NCBI Taxonomy" id="1005994"/>
    <lineage>
        <taxon>Bacteria</taxon>
        <taxon>Pseudomonadati</taxon>
        <taxon>Pseudomonadota</taxon>
        <taxon>Gammaproteobacteria</taxon>
        <taxon>Enterobacterales</taxon>
        <taxon>Enterobacteriaceae</taxon>
        <taxon>Trabulsiella</taxon>
    </lineage>
</organism>
<evidence type="ECO:0000256" key="2">
    <source>
        <dbReference type="ARBA" id="ARBA00022723"/>
    </source>
</evidence>
<dbReference type="Gene3D" id="3.90.230.10">
    <property type="entry name" value="Creatinase/methionine aminopeptidase superfamily"/>
    <property type="match status" value="1"/>
</dbReference>
<dbReference type="Pfam" id="PF16188">
    <property type="entry name" value="Peptidase_M24_C"/>
    <property type="match status" value="1"/>
</dbReference>
<dbReference type="FunFam" id="3.90.230.10:FF:000009">
    <property type="entry name" value="xaa-Pro aminopeptidase 2"/>
    <property type="match status" value="1"/>
</dbReference>
<dbReference type="Proteomes" id="UP000028630">
    <property type="component" value="Unassembled WGS sequence"/>
</dbReference>
<evidence type="ECO:0000313" key="7">
    <source>
        <dbReference type="EMBL" id="KFC13271.1"/>
    </source>
</evidence>
<dbReference type="GO" id="GO:0005737">
    <property type="term" value="C:cytoplasm"/>
    <property type="evidence" value="ECO:0007669"/>
    <property type="project" value="UniProtKB-ARBA"/>
</dbReference>
<dbReference type="EMBL" id="JMTB01000003">
    <property type="protein sequence ID" value="KFC13271.1"/>
    <property type="molecule type" value="Genomic_DNA"/>
</dbReference>
<feature type="domain" description="Peptidase M24 C-terminal" evidence="6">
    <location>
        <begin position="527"/>
        <end position="586"/>
    </location>
</feature>
<feature type="domain" description="Creatinase N-terminal" evidence="5">
    <location>
        <begin position="7"/>
        <end position="131"/>
    </location>
</feature>
<dbReference type="InterPro" id="IPR032416">
    <property type="entry name" value="Peptidase_M24_C"/>
</dbReference>
<dbReference type="GO" id="GO:0070006">
    <property type="term" value="F:metalloaminopeptidase activity"/>
    <property type="evidence" value="ECO:0007669"/>
    <property type="project" value="InterPro"/>
</dbReference>